<feature type="transmembrane region" description="Helical" evidence="8">
    <location>
        <begin position="47"/>
        <end position="66"/>
    </location>
</feature>
<comment type="function">
    <text evidence="8">Nonessential protein required for the fusion of transport vesicles derived from the endocytic pathway with the Golgi complex.</text>
</comment>
<dbReference type="VEuPathDB" id="MicrosporidiaDB:EHP00_543"/>
<keyword evidence="6 8" id="KW-0472">Membrane</keyword>
<feature type="transmembrane region" description="Helical" evidence="8">
    <location>
        <begin position="142"/>
        <end position="167"/>
    </location>
</feature>
<protein>
    <recommendedName>
        <fullName evidence="8">Protein transport protein SFT2</fullName>
    </recommendedName>
</protein>
<dbReference type="AlphaFoldDB" id="A0A1W0E8J5"/>
<evidence type="ECO:0000256" key="7">
    <source>
        <dbReference type="ARBA" id="ARBA00025800"/>
    </source>
</evidence>
<feature type="transmembrane region" description="Helical" evidence="8">
    <location>
        <begin position="116"/>
        <end position="136"/>
    </location>
</feature>
<evidence type="ECO:0000256" key="3">
    <source>
        <dbReference type="ARBA" id="ARBA00022692"/>
    </source>
</evidence>
<evidence type="ECO:0000256" key="6">
    <source>
        <dbReference type="ARBA" id="ARBA00023136"/>
    </source>
</evidence>
<dbReference type="STRING" id="646526.A0A1W0E8J5"/>
<evidence type="ECO:0000256" key="5">
    <source>
        <dbReference type="ARBA" id="ARBA00022989"/>
    </source>
</evidence>
<dbReference type="GO" id="GO:0016192">
    <property type="term" value="P:vesicle-mediated transport"/>
    <property type="evidence" value="ECO:0007669"/>
    <property type="project" value="InterPro"/>
</dbReference>
<evidence type="ECO:0000256" key="2">
    <source>
        <dbReference type="ARBA" id="ARBA00022448"/>
    </source>
</evidence>
<keyword evidence="4 8" id="KW-0653">Protein transport</keyword>
<gene>
    <name evidence="9" type="primary">SFT2</name>
    <name evidence="9" type="ORF">EHP00_543</name>
</gene>
<proteinExistence type="inferred from homology"/>
<organism evidence="9 10">
    <name type="scientific">Ecytonucleospora hepatopenaei</name>
    <dbReference type="NCBI Taxonomy" id="646526"/>
    <lineage>
        <taxon>Eukaryota</taxon>
        <taxon>Fungi</taxon>
        <taxon>Fungi incertae sedis</taxon>
        <taxon>Microsporidia</taxon>
        <taxon>Enterocytozoonidae</taxon>
        <taxon>Ecytonucleospora</taxon>
    </lineage>
</organism>
<dbReference type="InterPro" id="IPR007305">
    <property type="entry name" value="Vesicle_transpt_Got1/SFT2"/>
</dbReference>
<evidence type="ECO:0000256" key="8">
    <source>
        <dbReference type="RuleBase" id="RU363111"/>
    </source>
</evidence>
<dbReference type="GO" id="GO:0015031">
    <property type="term" value="P:protein transport"/>
    <property type="evidence" value="ECO:0007669"/>
    <property type="project" value="UniProtKB-KW"/>
</dbReference>
<keyword evidence="3 8" id="KW-0812">Transmembrane</keyword>
<comment type="subcellular location">
    <subcellularLocation>
        <location evidence="8">Golgi apparatus membrane</location>
        <topology evidence="8">Multi-pass membrane protein</topology>
    </subcellularLocation>
    <subcellularLocation>
        <location evidence="1">Membrane</location>
        <topology evidence="1">Multi-pass membrane protein</topology>
    </subcellularLocation>
</comment>
<dbReference type="EMBL" id="MNPJ01000007">
    <property type="protein sequence ID" value="OQS55553.1"/>
    <property type="molecule type" value="Genomic_DNA"/>
</dbReference>
<dbReference type="Pfam" id="PF04178">
    <property type="entry name" value="Got1"/>
    <property type="match status" value="1"/>
</dbReference>
<comment type="similarity">
    <text evidence="7 8">Belongs to the SFT2 family.</text>
</comment>
<name>A0A1W0E8J5_9MICR</name>
<feature type="transmembrane region" description="Helical" evidence="8">
    <location>
        <begin position="78"/>
        <end position="96"/>
    </location>
</feature>
<evidence type="ECO:0000313" key="9">
    <source>
        <dbReference type="EMBL" id="OQS55553.1"/>
    </source>
</evidence>
<keyword evidence="5 8" id="KW-1133">Transmembrane helix</keyword>
<evidence type="ECO:0000256" key="4">
    <source>
        <dbReference type="ARBA" id="ARBA00022927"/>
    </source>
</evidence>
<dbReference type="GO" id="GO:0000139">
    <property type="term" value="C:Golgi membrane"/>
    <property type="evidence" value="ECO:0007669"/>
    <property type="project" value="UniProtKB-SubCell"/>
</dbReference>
<comment type="caution">
    <text evidence="9">The sequence shown here is derived from an EMBL/GenBank/DDBJ whole genome shotgun (WGS) entry which is preliminary data.</text>
</comment>
<evidence type="ECO:0000256" key="1">
    <source>
        <dbReference type="ARBA" id="ARBA00004141"/>
    </source>
</evidence>
<keyword evidence="2 8" id="KW-0813">Transport</keyword>
<dbReference type="Proteomes" id="UP000192758">
    <property type="component" value="Unassembled WGS sequence"/>
</dbReference>
<sequence length="175" mass="20330">MAGKEADPLFMELNQYRSKGGFFKGNNTFFESKFDFEYFGLSYSQRFLAFVICFVCAIVTFFYALMNTFYIPLKPYKFAVPYAFSNLFFFIMIGFLKGFKSYFRGLNAPHKRLYTYTFLISTFMTIYFAAKSYYIVSMFLMILQIASFGCFAISFIPGGAGGLSSMLKMMFKGWR</sequence>
<accession>A0A1W0E8J5</accession>
<evidence type="ECO:0000313" key="10">
    <source>
        <dbReference type="Proteomes" id="UP000192758"/>
    </source>
</evidence>
<dbReference type="OrthoDB" id="660759at2759"/>
<dbReference type="PANTHER" id="PTHR23137">
    <property type="entry name" value="VESICLE TRANSPORT PROTEIN-RELATED"/>
    <property type="match status" value="1"/>
</dbReference>
<reference evidence="9 10" key="1">
    <citation type="journal article" date="2017" name="Environ. Microbiol.">
        <title>Decay of the glycolytic pathway and adaptation to intranuclear parasitism within Enterocytozoonidae microsporidia.</title>
        <authorList>
            <person name="Wiredu Boakye D."/>
            <person name="Jaroenlak P."/>
            <person name="Prachumwat A."/>
            <person name="Williams T.A."/>
            <person name="Bateman K.S."/>
            <person name="Itsathitphaisarn O."/>
            <person name="Sritunyalucksana K."/>
            <person name="Paszkiewicz K.H."/>
            <person name="Moore K.A."/>
            <person name="Stentiford G.D."/>
            <person name="Williams B.A."/>
        </authorList>
    </citation>
    <scope>NUCLEOTIDE SEQUENCE [LARGE SCALE GENOMIC DNA]</scope>
    <source>
        <strain evidence="9 10">TH1</strain>
    </source>
</reference>
<dbReference type="InterPro" id="IPR011691">
    <property type="entry name" value="Vesicle_transpt_SFT2"/>
</dbReference>
<keyword evidence="10" id="KW-1185">Reference proteome</keyword>
<keyword evidence="8" id="KW-0333">Golgi apparatus</keyword>
<dbReference type="PANTHER" id="PTHR23137:SF36">
    <property type="entry name" value="VESICLE TRANSPORT PROTEIN SFT2C"/>
    <property type="match status" value="1"/>
</dbReference>